<evidence type="ECO:0000256" key="1">
    <source>
        <dbReference type="ARBA" id="ARBA00004141"/>
    </source>
</evidence>
<dbReference type="OrthoDB" id="438596at2759"/>
<evidence type="ECO:0000256" key="4">
    <source>
        <dbReference type="ARBA" id="ARBA00023136"/>
    </source>
</evidence>
<evidence type="ECO:0000256" key="3">
    <source>
        <dbReference type="ARBA" id="ARBA00022989"/>
    </source>
</evidence>
<sequence>MFGINDIVDFDVDQLHARKGNYVFGARASKSELAQLPLLIAVINLCPIVVLAMTTEWLSPAMWVFGFSLCNIVYNIPPVSLARKGPWEVPCVLLGVSCITMFSCEINNIPLPSIGGWLFHWLAMARGQLHGEMIDIDDDAKCGKNTTVVKLGLLKAQWLMWTLTVCAALVSYSLLGSVVLSIYYIIDLALSVYCHLRGAASSIEKHTMTIFKVQSVLGIIYLSYAWSSQVFG</sequence>
<dbReference type="GO" id="GO:0016765">
    <property type="term" value="F:transferase activity, transferring alkyl or aryl (other than methyl) groups"/>
    <property type="evidence" value="ECO:0007669"/>
    <property type="project" value="InterPro"/>
</dbReference>
<dbReference type="Proteomes" id="UP000007800">
    <property type="component" value="Unassembled WGS sequence"/>
</dbReference>
<evidence type="ECO:0000313" key="6">
    <source>
        <dbReference type="EMBL" id="EER06992.1"/>
    </source>
</evidence>
<evidence type="ECO:0000256" key="2">
    <source>
        <dbReference type="ARBA" id="ARBA00022692"/>
    </source>
</evidence>
<keyword evidence="7" id="KW-1185">Reference proteome</keyword>
<proteinExistence type="predicted"/>
<keyword evidence="3 5" id="KW-1133">Transmembrane helix</keyword>
<dbReference type="InParanoid" id="C5L8F2"/>
<protein>
    <submittedName>
        <fullName evidence="6">Uncharacterized protein</fullName>
    </submittedName>
</protein>
<keyword evidence="2 5" id="KW-0812">Transmembrane</keyword>
<accession>C5L8F2</accession>
<dbReference type="GO" id="GO:0016020">
    <property type="term" value="C:membrane"/>
    <property type="evidence" value="ECO:0007669"/>
    <property type="project" value="UniProtKB-SubCell"/>
</dbReference>
<feature type="transmembrane region" description="Helical" evidence="5">
    <location>
        <begin position="36"/>
        <end position="54"/>
    </location>
</feature>
<dbReference type="Pfam" id="PF01040">
    <property type="entry name" value="UbiA"/>
    <property type="match status" value="1"/>
</dbReference>
<dbReference type="RefSeq" id="XP_002775176.1">
    <property type="nucleotide sequence ID" value="XM_002775130.1"/>
</dbReference>
<reference evidence="6 7" key="1">
    <citation type="submission" date="2008-07" db="EMBL/GenBank/DDBJ databases">
        <authorList>
            <person name="El-Sayed N."/>
            <person name="Caler E."/>
            <person name="Inman J."/>
            <person name="Amedeo P."/>
            <person name="Hass B."/>
            <person name="Wortman J."/>
        </authorList>
    </citation>
    <scope>NUCLEOTIDE SEQUENCE [LARGE SCALE GENOMIC DNA]</scope>
    <source>
        <strain evidence="7">ATCC 50983 / TXsc</strain>
    </source>
</reference>
<organism evidence="7">
    <name type="scientific">Perkinsus marinus (strain ATCC 50983 / TXsc)</name>
    <dbReference type="NCBI Taxonomy" id="423536"/>
    <lineage>
        <taxon>Eukaryota</taxon>
        <taxon>Sar</taxon>
        <taxon>Alveolata</taxon>
        <taxon>Perkinsozoa</taxon>
        <taxon>Perkinsea</taxon>
        <taxon>Perkinsida</taxon>
        <taxon>Perkinsidae</taxon>
        <taxon>Perkinsus</taxon>
    </lineage>
</organism>
<name>C5L8F2_PERM5</name>
<gene>
    <name evidence="6" type="ORF">Pmar_PMAR000220</name>
</gene>
<dbReference type="GeneID" id="9059280"/>
<evidence type="ECO:0000313" key="7">
    <source>
        <dbReference type="Proteomes" id="UP000007800"/>
    </source>
</evidence>
<dbReference type="OMA" id="LAMTTEW"/>
<keyword evidence="4 5" id="KW-0472">Membrane</keyword>
<feature type="transmembrane region" description="Helical" evidence="5">
    <location>
        <begin position="158"/>
        <end position="186"/>
    </location>
</feature>
<dbReference type="InterPro" id="IPR000537">
    <property type="entry name" value="UbiA_prenyltransferase"/>
</dbReference>
<dbReference type="AlphaFoldDB" id="C5L8F2"/>
<comment type="subcellular location">
    <subcellularLocation>
        <location evidence="1">Membrane</location>
        <topology evidence="1">Multi-pass membrane protein</topology>
    </subcellularLocation>
</comment>
<dbReference type="EMBL" id="GG680149">
    <property type="protein sequence ID" value="EER06992.1"/>
    <property type="molecule type" value="Genomic_DNA"/>
</dbReference>
<evidence type="ECO:0000256" key="5">
    <source>
        <dbReference type="SAM" id="Phobius"/>
    </source>
</evidence>